<dbReference type="SMART" id="SM00369">
    <property type="entry name" value="LRR_TYP"/>
    <property type="match status" value="5"/>
</dbReference>
<evidence type="ECO:0000256" key="1">
    <source>
        <dbReference type="ARBA" id="ARBA00022614"/>
    </source>
</evidence>
<dbReference type="Proteomes" id="UP001139353">
    <property type="component" value="Unassembled WGS sequence"/>
</dbReference>
<dbReference type="SMART" id="SM00220">
    <property type="entry name" value="S_TKc"/>
    <property type="match status" value="1"/>
</dbReference>
<dbReference type="SUPFAM" id="SSF52058">
    <property type="entry name" value="L domain-like"/>
    <property type="match status" value="1"/>
</dbReference>
<dbReference type="InterPro" id="IPR017441">
    <property type="entry name" value="Protein_kinase_ATP_BS"/>
</dbReference>
<dbReference type="GO" id="GO:0005524">
    <property type="term" value="F:ATP binding"/>
    <property type="evidence" value="ECO:0007669"/>
    <property type="project" value="UniProtKB-UniRule"/>
</dbReference>
<reference evidence="5" key="1">
    <citation type="submission" date="2021-11" db="EMBL/GenBank/DDBJ databases">
        <title>BS-T2-15 a new species belonging to the Comamonadaceae family isolated from the soil of a French oak forest.</title>
        <authorList>
            <person name="Mieszkin S."/>
            <person name="Alain K."/>
        </authorList>
    </citation>
    <scope>NUCLEOTIDE SEQUENCE</scope>
    <source>
        <strain evidence="5">BS-T2-15</strain>
    </source>
</reference>
<dbReference type="Pfam" id="PF07714">
    <property type="entry name" value="PK_Tyr_Ser-Thr"/>
    <property type="match status" value="1"/>
</dbReference>
<feature type="binding site" evidence="3">
    <location>
        <position position="248"/>
    </location>
    <ligand>
        <name>ATP</name>
        <dbReference type="ChEBI" id="CHEBI:30616"/>
    </ligand>
</feature>
<dbReference type="InterPro" id="IPR000719">
    <property type="entry name" value="Prot_kinase_dom"/>
</dbReference>
<dbReference type="InterPro" id="IPR001245">
    <property type="entry name" value="Ser-Thr/Tyr_kinase_cat_dom"/>
</dbReference>
<dbReference type="PANTHER" id="PTHR48051">
    <property type="match status" value="1"/>
</dbReference>
<dbReference type="PROSITE" id="PS00107">
    <property type="entry name" value="PROTEIN_KINASE_ATP"/>
    <property type="match status" value="1"/>
</dbReference>
<dbReference type="InterPro" id="IPR001611">
    <property type="entry name" value="Leu-rich_rpt"/>
</dbReference>
<dbReference type="PROSITE" id="PS50011">
    <property type="entry name" value="PROTEIN_KINASE_DOM"/>
    <property type="match status" value="1"/>
</dbReference>
<dbReference type="InterPro" id="IPR050216">
    <property type="entry name" value="LRR_domain-containing"/>
</dbReference>
<gene>
    <name evidence="5" type="ORF">LPC04_19055</name>
</gene>
<dbReference type="InterPro" id="IPR003591">
    <property type="entry name" value="Leu-rich_rpt_typical-subtyp"/>
</dbReference>
<dbReference type="AlphaFoldDB" id="A0A9X1YL94"/>
<dbReference type="Gene3D" id="1.10.510.10">
    <property type="entry name" value="Transferase(Phosphotransferase) domain 1"/>
    <property type="match status" value="1"/>
</dbReference>
<evidence type="ECO:0000256" key="2">
    <source>
        <dbReference type="ARBA" id="ARBA00022737"/>
    </source>
</evidence>
<keyword evidence="2" id="KW-0677">Repeat</keyword>
<dbReference type="InterPro" id="IPR032675">
    <property type="entry name" value="LRR_dom_sf"/>
</dbReference>
<dbReference type="Pfam" id="PF13855">
    <property type="entry name" value="LRR_8"/>
    <property type="match status" value="1"/>
</dbReference>
<feature type="domain" description="Protein kinase" evidence="4">
    <location>
        <begin position="216"/>
        <end position="419"/>
    </location>
</feature>
<dbReference type="PROSITE" id="PS51450">
    <property type="entry name" value="LRR"/>
    <property type="match status" value="1"/>
</dbReference>
<keyword evidence="1" id="KW-0433">Leucine-rich repeat</keyword>
<protein>
    <submittedName>
        <fullName evidence="5">Leucine-rich repeat-containing serine/threonine-protein kinase</fullName>
    </submittedName>
</protein>
<sequence length="419" mass="44742">MTANLTTLADLRAGRLAGATHLDLRHGGLDEFPREIFALADTLTMLDLSSNRLRALPDDLPRLHALRTLFCSNNRFETLPASLGACPALDLVGFKANAIAHVPASSLSPRLRWLILSDNRVEAMPGTLGACRGLRKLALAGNRLTALPVGIANCEALELIRLSANAFARIEDALPDGLLALPRLSWLAVAGNPFNVDQETRALAATPIARIDWSELQLGELLGEGASGHIWSARWRPAQGEDRLVAVKLFKGAMTSDGLPGSEMAACIAADVHAHVIGVEGRIAGHPQDAQGLVMGLIPPRYRSLAGPPSLASCTRDVYAPGLRFTGAHARSIARGARDALVHLHAQGLMHGDFYAHNLLVDDDAHALLGDFGAASFLPEDDDARAEALRRIDRRSLGVLVDELAQRCDDPGALADLRP</sequence>
<dbReference type="RefSeq" id="WP_275683854.1">
    <property type="nucleotide sequence ID" value="NZ_JAJLJH010000006.1"/>
</dbReference>
<keyword evidence="3" id="KW-0067">ATP-binding</keyword>
<accession>A0A9X1YL94</accession>
<dbReference type="Gene3D" id="3.80.10.10">
    <property type="entry name" value="Ribonuclease Inhibitor"/>
    <property type="match status" value="1"/>
</dbReference>
<keyword evidence="6" id="KW-1185">Reference proteome</keyword>
<dbReference type="PANTHER" id="PTHR48051:SF1">
    <property type="entry name" value="RAS SUPPRESSOR PROTEIN 1"/>
    <property type="match status" value="1"/>
</dbReference>
<evidence type="ECO:0000256" key="3">
    <source>
        <dbReference type="PROSITE-ProRule" id="PRU10141"/>
    </source>
</evidence>
<dbReference type="GO" id="GO:0004672">
    <property type="term" value="F:protein kinase activity"/>
    <property type="evidence" value="ECO:0007669"/>
    <property type="project" value="InterPro"/>
</dbReference>
<evidence type="ECO:0000313" key="5">
    <source>
        <dbReference type="EMBL" id="MCK9687807.1"/>
    </source>
</evidence>
<dbReference type="InterPro" id="IPR011009">
    <property type="entry name" value="Kinase-like_dom_sf"/>
</dbReference>
<dbReference type="EMBL" id="JAJLJH010000006">
    <property type="protein sequence ID" value="MCK9687807.1"/>
    <property type="molecule type" value="Genomic_DNA"/>
</dbReference>
<keyword evidence="5" id="KW-0808">Transferase</keyword>
<keyword evidence="5" id="KW-0418">Kinase</keyword>
<name>A0A9X1YL94_9BURK</name>
<organism evidence="5 6">
    <name type="scientific">Scleromatobacter humisilvae</name>
    <dbReference type="NCBI Taxonomy" id="2897159"/>
    <lineage>
        <taxon>Bacteria</taxon>
        <taxon>Pseudomonadati</taxon>
        <taxon>Pseudomonadota</taxon>
        <taxon>Betaproteobacteria</taxon>
        <taxon>Burkholderiales</taxon>
        <taxon>Sphaerotilaceae</taxon>
        <taxon>Scleromatobacter</taxon>
    </lineage>
</organism>
<dbReference type="SUPFAM" id="SSF56112">
    <property type="entry name" value="Protein kinase-like (PK-like)"/>
    <property type="match status" value="1"/>
</dbReference>
<dbReference type="Gene3D" id="3.30.200.20">
    <property type="entry name" value="Phosphorylase Kinase, domain 1"/>
    <property type="match status" value="1"/>
</dbReference>
<comment type="caution">
    <text evidence="5">The sequence shown here is derived from an EMBL/GenBank/DDBJ whole genome shotgun (WGS) entry which is preliminary data.</text>
</comment>
<evidence type="ECO:0000259" key="4">
    <source>
        <dbReference type="PROSITE" id="PS50011"/>
    </source>
</evidence>
<evidence type="ECO:0000313" key="6">
    <source>
        <dbReference type="Proteomes" id="UP001139353"/>
    </source>
</evidence>
<proteinExistence type="predicted"/>
<keyword evidence="3" id="KW-0547">Nucleotide-binding</keyword>
<dbReference type="GO" id="GO:0005737">
    <property type="term" value="C:cytoplasm"/>
    <property type="evidence" value="ECO:0007669"/>
    <property type="project" value="TreeGrafter"/>
</dbReference>